<evidence type="ECO:0000313" key="8">
    <source>
        <dbReference type="EMBL" id="THG37543.1"/>
    </source>
</evidence>
<keyword evidence="2 6" id="KW-0227">DNA damage</keyword>
<evidence type="ECO:0000256" key="1">
    <source>
        <dbReference type="ARBA" id="ARBA00022490"/>
    </source>
</evidence>
<comment type="caution">
    <text evidence="8">The sequence shown here is derived from an EMBL/GenBank/DDBJ whole genome shotgun (WGS) entry which is preliminary data.</text>
</comment>
<comment type="subcellular location">
    <subcellularLocation>
        <location evidence="6">Cytoplasm</location>
    </subcellularLocation>
</comment>
<gene>
    <name evidence="6 8" type="primary">ruvA</name>
    <name evidence="8" type="ORF">E5986_05705</name>
</gene>
<name>A0A4S4G2R4_9ACTN</name>
<feature type="region of interest" description="Domain III" evidence="6">
    <location>
        <begin position="151"/>
        <end position="200"/>
    </location>
</feature>
<dbReference type="Pfam" id="PF14520">
    <property type="entry name" value="HHH_5"/>
    <property type="match status" value="1"/>
</dbReference>
<reference evidence="8 9" key="1">
    <citation type="submission" date="2019-04" db="EMBL/GenBank/DDBJ databases">
        <title>Microbes associate with the intestines of laboratory mice.</title>
        <authorList>
            <person name="Navarre W."/>
            <person name="Wong E."/>
            <person name="Huang K.C."/>
            <person name="Tropini C."/>
            <person name="Ng K."/>
            <person name="Yu B."/>
        </authorList>
    </citation>
    <scope>NUCLEOTIDE SEQUENCE [LARGE SCALE GENOMIC DNA]</scope>
    <source>
        <strain evidence="8 9">NM80_B27</strain>
    </source>
</reference>
<feature type="domain" description="Helix-hairpin-helix DNA-binding motif class 1" evidence="7">
    <location>
        <begin position="108"/>
        <end position="127"/>
    </location>
</feature>
<dbReference type="GO" id="GO:0048476">
    <property type="term" value="C:Holliday junction resolvase complex"/>
    <property type="evidence" value="ECO:0007669"/>
    <property type="project" value="UniProtKB-UniRule"/>
</dbReference>
<dbReference type="SUPFAM" id="SSF47781">
    <property type="entry name" value="RuvA domain 2-like"/>
    <property type="match status" value="1"/>
</dbReference>
<keyword evidence="8" id="KW-0378">Hydrolase</keyword>
<dbReference type="GO" id="GO:0006281">
    <property type="term" value="P:DNA repair"/>
    <property type="evidence" value="ECO:0007669"/>
    <property type="project" value="UniProtKB-UniRule"/>
</dbReference>
<protein>
    <recommendedName>
        <fullName evidence="6">Holliday junction branch migration complex subunit RuvA</fullName>
    </recommendedName>
</protein>
<comment type="subunit">
    <text evidence="6">Homotetramer. Forms an RuvA(8)-RuvB(12)-Holliday junction (HJ) complex. HJ DNA is sandwiched between 2 RuvA tetramers; dsDNA enters through RuvA and exits via RuvB. An RuvB hexamer assembles on each DNA strand where it exits the tetramer. Each RuvB hexamer is contacted by two RuvA subunits (via domain III) on 2 adjacent RuvB subunits; this complex drives branch migration. In the full resolvosome a probable DNA-RuvA(4)-RuvB(12)-RuvC(2) complex forms which resolves the HJ.</text>
</comment>
<evidence type="ECO:0000256" key="5">
    <source>
        <dbReference type="ARBA" id="ARBA00023204"/>
    </source>
</evidence>
<dbReference type="EMBL" id="SSTJ01000005">
    <property type="protein sequence ID" value="THG37543.1"/>
    <property type="molecule type" value="Genomic_DNA"/>
</dbReference>
<dbReference type="AlphaFoldDB" id="A0A4S4G2R4"/>
<dbReference type="HAMAP" id="MF_00031">
    <property type="entry name" value="DNA_HJ_migration_RuvA"/>
    <property type="match status" value="1"/>
</dbReference>
<comment type="domain">
    <text evidence="6">Has three domains with a flexible linker between the domains II and III and assumes an 'L' shape. Domain III is highly mobile and contacts RuvB.</text>
</comment>
<dbReference type="GO" id="GO:0006310">
    <property type="term" value="P:DNA recombination"/>
    <property type="evidence" value="ECO:0007669"/>
    <property type="project" value="UniProtKB-UniRule"/>
</dbReference>
<organism evidence="8 9">
    <name type="scientific">Adlercreutzia caecimuris</name>
    <dbReference type="NCBI Taxonomy" id="671266"/>
    <lineage>
        <taxon>Bacteria</taxon>
        <taxon>Bacillati</taxon>
        <taxon>Actinomycetota</taxon>
        <taxon>Coriobacteriia</taxon>
        <taxon>Eggerthellales</taxon>
        <taxon>Eggerthellaceae</taxon>
        <taxon>Adlercreutzia</taxon>
    </lineage>
</organism>
<dbReference type="Proteomes" id="UP000308978">
    <property type="component" value="Unassembled WGS sequence"/>
</dbReference>
<dbReference type="NCBIfam" id="TIGR00084">
    <property type="entry name" value="ruvA"/>
    <property type="match status" value="1"/>
</dbReference>
<keyword evidence="3 6" id="KW-0238">DNA-binding</keyword>
<feature type="region of interest" description="Domain I" evidence="6">
    <location>
        <begin position="1"/>
        <end position="64"/>
    </location>
</feature>
<dbReference type="SUPFAM" id="SSF50249">
    <property type="entry name" value="Nucleic acid-binding proteins"/>
    <property type="match status" value="1"/>
</dbReference>
<evidence type="ECO:0000256" key="4">
    <source>
        <dbReference type="ARBA" id="ARBA00023172"/>
    </source>
</evidence>
<evidence type="ECO:0000256" key="3">
    <source>
        <dbReference type="ARBA" id="ARBA00023125"/>
    </source>
</evidence>
<dbReference type="Pfam" id="PF01330">
    <property type="entry name" value="RuvA_N"/>
    <property type="match status" value="1"/>
</dbReference>
<dbReference type="InterPro" id="IPR003583">
    <property type="entry name" value="Hlx-hairpin-Hlx_DNA-bd_motif"/>
</dbReference>
<accession>A0A4S4G2R4</accession>
<dbReference type="InterPro" id="IPR010994">
    <property type="entry name" value="RuvA_2-like"/>
</dbReference>
<feature type="region of interest" description="Domain II" evidence="6">
    <location>
        <begin position="65"/>
        <end position="142"/>
    </location>
</feature>
<evidence type="ECO:0000259" key="7">
    <source>
        <dbReference type="SMART" id="SM00278"/>
    </source>
</evidence>
<dbReference type="InterPro" id="IPR013849">
    <property type="entry name" value="DNA_helicase_Holl-junc_RuvA_I"/>
</dbReference>
<dbReference type="GeneID" id="82190462"/>
<dbReference type="GO" id="GO:0000400">
    <property type="term" value="F:four-way junction DNA binding"/>
    <property type="evidence" value="ECO:0007669"/>
    <property type="project" value="UniProtKB-UniRule"/>
</dbReference>
<dbReference type="Gene3D" id="2.40.50.140">
    <property type="entry name" value="Nucleic acid-binding proteins"/>
    <property type="match status" value="1"/>
</dbReference>
<dbReference type="GO" id="GO:0005737">
    <property type="term" value="C:cytoplasm"/>
    <property type="evidence" value="ECO:0007669"/>
    <property type="project" value="UniProtKB-SubCell"/>
</dbReference>
<keyword evidence="4 6" id="KW-0233">DNA recombination</keyword>
<dbReference type="InterPro" id="IPR012340">
    <property type="entry name" value="NA-bd_OB-fold"/>
</dbReference>
<keyword evidence="5 6" id="KW-0234">DNA repair</keyword>
<evidence type="ECO:0000256" key="2">
    <source>
        <dbReference type="ARBA" id="ARBA00022763"/>
    </source>
</evidence>
<feature type="domain" description="Helix-hairpin-helix DNA-binding motif class 1" evidence="7">
    <location>
        <begin position="73"/>
        <end position="92"/>
    </location>
</feature>
<dbReference type="InterPro" id="IPR000085">
    <property type="entry name" value="RuvA"/>
</dbReference>
<dbReference type="GO" id="GO:0005524">
    <property type="term" value="F:ATP binding"/>
    <property type="evidence" value="ECO:0007669"/>
    <property type="project" value="InterPro"/>
</dbReference>
<dbReference type="GO" id="GO:0009378">
    <property type="term" value="F:four-way junction helicase activity"/>
    <property type="evidence" value="ECO:0007669"/>
    <property type="project" value="InterPro"/>
</dbReference>
<evidence type="ECO:0000313" key="9">
    <source>
        <dbReference type="Proteomes" id="UP000308978"/>
    </source>
</evidence>
<comment type="function">
    <text evidence="6">The RuvA-RuvB-RuvC complex processes Holliday junction (HJ) DNA during genetic recombination and DNA repair, while the RuvA-RuvB complex plays an important role in the rescue of blocked DNA replication forks via replication fork reversal (RFR). RuvA specifically binds to HJ cruciform DNA, conferring on it an open structure. The RuvB hexamer acts as an ATP-dependent pump, pulling dsDNA into and through the RuvAB complex. HJ branch migration allows RuvC to scan DNA until it finds its consensus sequence, where it cleaves and resolves the cruciform DNA.</text>
</comment>
<dbReference type="Gene3D" id="1.10.150.20">
    <property type="entry name" value="5' to 3' exonuclease, C-terminal subdomain"/>
    <property type="match status" value="1"/>
</dbReference>
<proteinExistence type="inferred from homology"/>
<dbReference type="RefSeq" id="WP_016309123.1">
    <property type="nucleotide sequence ID" value="NZ_CAOKMQ010000029.1"/>
</dbReference>
<comment type="caution">
    <text evidence="6">Lacks conserved residue(s) required for the propagation of feature annotation.</text>
</comment>
<keyword evidence="1 6" id="KW-0963">Cytoplasm</keyword>
<dbReference type="GO" id="GO:0016787">
    <property type="term" value="F:hydrolase activity"/>
    <property type="evidence" value="ECO:0007669"/>
    <property type="project" value="UniProtKB-KW"/>
</dbReference>
<dbReference type="SMART" id="SM00278">
    <property type="entry name" value="HhH1"/>
    <property type="match status" value="2"/>
</dbReference>
<comment type="similarity">
    <text evidence="6">Belongs to the RuvA family.</text>
</comment>
<evidence type="ECO:0000256" key="6">
    <source>
        <dbReference type="HAMAP-Rule" id="MF_00031"/>
    </source>
</evidence>
<sequence>MIAFLSGEVAAVLPPNTAYIDVAGVGYAVSMPQGDLGKLEVGKPARVLTYLSVSDNGLGLYGFLSDEEKALFEKLIGVSKVGPKMALAALSTYTPRELADAIAAQDIARVSHIPGVGKKTAERIILELKGTLERGLETLFDSGAESGGPSAASVALTGATEALLSMGFTSAEAEVALKGAPEGAGEGALLQYGLKRLGNR</sequence>